<dbReference type="AlphaFoldDB" id="A0A160VDF5"/>
<dbReference type="EMBL" id="FAXC01000062">
    <property type="protein sequence ID" value="CUV08408.1"/>
    <property type="molecule type" value="Genomic_DNA"/>
</dbReference>
<evidence type="ECO:0000256" key="2">
    <source>
        <dbReference type="ARBA" id="ARBA00022670"/>
    </source>
</evidence>
<dbReference type="GO" id="GO:0008233">
    <property type="term" value="F:peptidase activity"/>
    <property type="evidence" value="ECO:0007669"/>
    <property type="project" value="UniProtKB-KW"/>
</dbReference>
<dbReference type="Gene3D" id="3.90.1680.10">
    <property type="entry name" value="SOS response associated peptidase-like"/>
    <property type="match status" value="1"/>
</dbReference>
<evidence type="ECO:0008006" key="9">
    <source>
        <dbReference type="Google" id="ProtNLM"/>
    </source>
</evidence>
<keyword evidence="3" id="KW-0227">DNA damage</keyword>
<organism evidence="8">
    <name type="scientific">hydrothermal vent metagenome</name>
    <dbReference type="NCBI Taxonomy" id="652676"/>
    <lineage>
        <taxon>unclassified sequences</taxon>
        <taxon>metagenomes</taxon>
        <taxon>ecological metagenomes</taxon>
    </lineage>
</organism>
<evidence type="ECO:0000256" key="6">
    <source>
        <dbReference type="ARBA" id="ARBA00023125"/>
    </source>
</evidence>
<dbReference type="PANTHER" id="PTHR13604">
    <property type="entry name" value="DC12-RELATED"/>
    <property type="match status" value="1"/>
</dbReference>
<dbReference type="Pfam" id="PF02586">
    <property type="entry name" value="SRAP"/>
    <property type="match status" value="1"/>
</dbReference>
<gene>
    <name evidence="8" type="ORF">MGWOODY_Mmi550</name>
</gene>
<evidence type="ECO:0000313" key="8">
    <source>
        <dbReference type="EMBL" id="CUV08408.1"/>
    </source>
</evidence>
<dbReference type="GO" id="GO:0006508">
    <property type="term" value="P:proteolysis"/>
    <property type="evidence" value="ECO:0007669"/>
    <property type="project" value="UniProtKB-KW"/>
</dbReference>
<dbReference type="InterPro" id="IPR003738">
    <property type="entry name" value="SRAP"/>
</dbReference>
<accession>A0A160VDF5</accession>
<evidence type="ECO:0000256" key="5">
    <source>
        <dbReference type="ARBA" id="ARBA00023124"/>
    </source>
</evidence>
<dbReference type="GO" id="GO:0003697">
    <property type="term" value="F:single-stranded DNA binding"/>
    <property type="evidence" value="ECO:0007669"/>
    <property type="project" value="InterPro"/>
</dbReference>
<protein>
    <recommendedName>
        <fullName evidence="9">Abasic site processing protein</fullName>
    </recommendedName>
</protein>
<evidence type="ECO:0000256" key="7">
    <source>
        <dbReference type="ARBA" id="ARBA00023239"/>
    </source>
</evidence>
<evidence type="ECO:0000256" key="3">
    <source>
        <dbReference type="ARBA" id="ARBA00022763"/>
    </source>
</evidence>
<sequence>MCGRKTLTKDAQAIIEELLVDEWEQKDEYNPSYNIAPTQYSPILIYNNNRKIEHMRWGLVPSWAKDKAIGAKMINARGETLLEKPSFKNLVSSNRCIVITDGYFEWQNIGTTKTPHYFHNPEKKILPMAGLWDEWQSANGELMKTYTVITITPKPEYAHIHNRMPVILPHSVIDVWVKTGEYSPTAALDHVLPYRDELEVYPVSTFVNSPKKLCDRCLGKDRRIFPYSCAGSCPSLSR</sequence>
<keyword evidence="6" id="KW-0238">DNA-binding</keyword>
<dbReference type="PANTHER" id="PTHR13604:SF0">
    <property type="entry name" value="ABASIC SITE PROCESSING PROTEIN HMCES"/>
    <property type="match status" value="1"/>
</dbReference>
<evidence type="ECO:0000256" key="1">
    <source>
        <dbReference type="ARBA" id="ARBA00008136"/>
    </source>
</evidence>
<dbReference type="InterPro" id="IPR036590">
    <property type="entry name" value="SRAP-like"/>
</dbReference>
<dbReference type="GO" id="GO:0016829">
    <property type="term" value="F:lyase activity"/>
    <property type="evidence" value="ECO:0007669"/>
    <property type="project" value="UniProtKB-KW"/>
</dbReference>
<comment type="similarity">
    <text evidence="1">Belongs to the SOS response-associated peptidase family.</text>
</comment>
<evidence type="ECO:0000256" key="4">
    <source>
        <dbReference type="ARBA" id="ARBA00022801"/>
    </source>
</evidence>
<keyword evidence="7" id="KW-0456">Lyase</keyword>
<keyword evidence="4" id="KW-0378">Hydrolase</keyword>
<keyword evidence="5" id="KW-0190">Covalent protein-DNA linkage</keyword>
<name>A0A160VDF5_9ZZZZ</name>
<keyword evidence="2" id="KW-0645">Protease</keyword>
<dbReference type="GO" id="GO:0106300">
    <property type="term" value="P:protein-DNA covalent cross-linking repair"/>
    <property type="evidence" value="ECO:0007669"/>
    <property type="project" value="InterPro"/>
</dbReference>
<dbReference type="SUPFAM" id="SSF143081">
    <property type="entry name" value="BB1717-like"/>
    <property type="match status" value="1"/>
</dbReference>
<reference evidence="8" key="1">
    <citation type="submission" date="2015-10" db="EMBL/GenBank/DDBJ databases">
        <authorList>
            <person name="Gilbert D.G."/>
        </authorList>
    </citation>
    <scope>NUCLEOTIDE SEQUENCE</scope>
</reference>
<proteinExistence type="inferred from homology"/>